<evidence type="ECO:0000256" key="1">
    <source>
        <dbReference type="ARBA" id="ARBA00004651"/>
    </source>
</evidence>
<feature type="transmembrane region" description="Helical" evidence="8">
    <location>
        <begin position="305"/>
        <end position="326"/>
    </location>
</feature>
<protein>
    <submittedName>
        <fullName evidence="10">Putative MFS family arabinose efflux permease</fullName>
    </submittedName>
</protein>
<evidence type="ECO:0000256" key="5">
    <source>
        <dbReference type="ARBA" id="ARBA00022692"/>
    </source>
</evidence>
<feature type="transmembrane region" description="Helical" evidence="8">
    <location>
        <begin position="112"/>
        <end position="132"/>
    </location>
</feature>
<evidence type="ECO:0000256" key="3">
    <source>
        <dbReference type="ARBA" id="ARBA00022448"/>
    </source>
</evidence>
<feature type="transmembrane region" description="Helical" evidence="8">
    <location>
        <begin position="254"/>
        <end position="271"/>
    </location>
</feature>
<keyword evidence="5 8" id="KW-0812">Transmembrane</keyword>
<feature type="transmembrane region" description="Helical" evidence="8">
    <location>
        <begin position="338"/>
        <end position="361"/>
    </location>
</feature>
<evidence type="ECO:0000256" key="2">
    <source>
        <dbReference type="ARBA" id="ARBA00008335"/>
    </source>
</evidence>
<keyword evidence="4" id="KW-1003">Cell membrane</keyword>
<accession>A0A8J7GL50</accession>
<name>A0A8J7GL50_9ACTN</name>
<feature type="transmembrane region" description="Helical" evidence="8">
    <location>
        <begin position="87"/>
        <end position="106"/>
    </location>
</feature>
<evidence type="ECO:0000256" key="8">
    <source>
        <dbReference type="SAM" id="Phobius"/>
    </source>
</evidence>
<evidence type="ECO:0000313" key="11">
    <source>
        <dbReference type="Proteomes" id="UP000622552"/>
    </source>
</evidence>
<dbReference type="PANTHER" id="PTHR43271:SF2">
    <property type="entry name" value="BLL2771 PROTEIN"/>
    <property type="match status" value="1"/>
</dbReference>
<dbReference type="InterPro" id="IPR036259">
    <property type="entry name" value="MFS_trans_sf"/>
</dbReference>
<comment type="subcellular location">
    <subcellularLocation>
        <location evidence="1">Cell membrane</location>
        <topology evidence="1">Multi-pass membrane protein</topology>
    </subcellularLocation>
</comment>
<dbReference type="PROSITE" id="PS50850">
    <property type="entry name" value="MFS"/>
    <property type="match status" value="1"/>
</dbReference>
<dbReference type="SUPFAM" id="SSF103473">
    <property type="entry name" value="MFS general substrate transporter"/>
    <property type="match status" value="1"/>
</dbReference>
<dbReference type="GO" id="GO:0022857">
    <property type="term" value="F:transmembrane transporter activity"/>
    <property type="evidence" value="ECO:0007669"/>
    <property type="project" value="InterPro"/>
</dbReference>
<comment type="similarity">
    <text evidence="2">Belongs to the major facilitator superfamily.</text>
</comment>
<feature type="transmembrane region" description="Helical" evidence="8">
    <location>
        <begin position="21"/>
        <end position="43"/>
    </location>
</feature>
<dbReference type="InterPro" id="IPR020846">
    <property type="entry name" value="MFS_dom"/>
</dbReference>
<evidence type="ECO:0000256" key="6">
    <source>
        <dbReference type="ARBA" id="ARBA00022989"/>
    </source>
</evidence>
<feature type="transmembrane region" description="Helical" evidence="8">
    <location>
        <begin position="144"/>
        <end position="164"/>
    </location>
</feature>
<feature type="transmembrane region" description="Helical" evidence="8">
    <location>
        <begin position="222"/>
        <end position="242"/>
    </location>
</feature>
<gene>
    <name evidence="10" type="ORF">IW245_006395</name>
</gene>
<keyword evidence="11" id="KW-1185">Reference proteome</keyword>
<evidence type="ECO:0000256" key="7">
    <source>
        <dbReference type="ARBA" id="ARBA00023136"/>
    </source>
</evidence>
<feature type="transmembrane region" description="Helical" evidence="8">
    <location>
        <begin position="283"/>
        <end position="299"/>
    </location>
</feature>
<keyword evidence="6 8" id="KW-1133">Transmembrane helix</keyword>
<dbReference type="RefSeq" id="WP_197006772.1">
    <property type="nucleotide sequence ID" value="NZ_BONS01000006.1"/>
</dbReference>
<keyword evidence="7 8" id="KW-0472">Membrane</keyword>
<evidence type="ECO:0000313" key="10">
    <source>
        <dbReference type="EMBL" id="MBG6140201.1"/>
    </source>
</evidence>
<evidence type="ECO:0000259" key="9">
    <source>
        <dbReference type="PROSITE" id="PS50850"/>
    </source>
</evidence>
<feature type="transmembrane region" description="Helical" evidence="8">
    <location>
        <begin position="55"/>
        <end position="75"/>
    </location>
</feature>
<feature type="transmembrane region" description="Helical" evidence="8">
    <location>
        <begin position="170"/>
        <end position="191"/>
    </location>
</feature>
<keyword evidence="3" id="KW-0813">Transport</keyword>
<dbReference type="AlphaFoldDB" id="A0A8J7GL50"/>
<feature type="transmembrane region" description="Helical" evidence="8">
    <location>
        <begin position="367"/>
        <end position="389"/>
    </location>
</feature>
<dbReference type="Pfam" id="PF07690">
    <property type="entry name" value="MFS_1"/>
    <property type="match status" value="1"/>
</dbReference>
<comment type="caution">
    <text evidence="10">The sequence shown here is derived from an EMBL/GenBank/DDBJ whole genome shotgun (WGS) entry which is preliminary data.</text>
</comment>
<dbReference type="EMBL" id="JADOUF010000001">
    <property type="protein sequence ID" value="MBG6140201.1"/>
    <property type="molecule type" value="Genomic_DNA"/>
</dbReference>
<evidence type="ECO:0000256" key="4">
    <source>
        <dbReference type="ARBA" id="ARBA00022475"/>
    </source>
</evidence>
<reference evidence="10" key="1">
    <citation type="submission" date="2020-11" db="EMBL/GenBank/DDBJ databases">
        <title>Sequencing the genomes of 1000 actinobacteria strains.</title>
        <authorList>
            <person name="Klenk H.-P."/>
        </authorList>
    </citation>
    <scope>NUCLEOTIDE SEQUENCE</scope>
    <source>
        <strain evidence="10">DSM 45356</strain>
    </source>
</reference>
<dbReference type="PANTHER" id="PTHR43271">
    <property type="entry name" value="BLL2771 PROTEIN"/>
    <property type="match status" value="1"/>
</dbReference>
<proteinExistence type="inferred from homology"/>
<organism evidence="10 11">
    <name type="scientific">Longispora fulva</name>
    <dbReference type="NCBI Taxonomy" id="619741"/>
    <lineage>
        <taxon>Bacteria</taxon>
        <taxon>Bacillati</taxon>
        <taxon>Actinomycetota</taxon>
        <taxon>Actinomycetes</taxon>
        <taxon>Micromonosporales</taxon>
        <taxon>Micromonosporaceae</taxon>
        <taxon>Longispora</taxon>
    </lineage>
</organism>
<dbReference type="Proteomes" id="UP000622552">
    <property type="component" value="Unassembled WGS sequence"/>
</dbReference>
<dbReference type="InterPro" id="IPR011701">
    <property type="entry name" value="MFS"/>
</dbReference>
<dbReference type="GO" id="GO:0005886">
    <property type="term" value="C:plasma membrane"/>
    <property type="evidence" value="ECO:0007669"/>
    <property type="project" value="UniProtKB-SubCell"/>
</dbReference>
<feature type="domain" description="Major facilitator superfamily (MFS) profile" evidence="9">
    <location>
        <begin position="21"/>
        <end position="392"/>
    </location>
</feature>
<dbReference type="Gene3D" id="1.20.1720.10">
    <property type="entry name" value="Multidrug resistance protein D"/>
    <property type="match status" value="1"/>
</dbReference>
<sequence length="392" mass="39420">MTQVAPPRPATAAPTAPFGRTLAALAVAGVFAAGQLYVAIPLVPAMARTWQVSPGSATGAVTAFGLAYAVGFLVFGPLSDRFGRRRVLVAGLLATAVTTLAVAFAGSVEAGYPLRILQGFTTAAFPPVAMAYLGERITPARRGIAIASLAAAFIAASSIAQLAGQAATAALGWQWVFVGGAVALLLVAALVRVTLLPDPTRTTAGPSPLAALKRLAKDRTLILLYLLAVTPLAGFVAIYTAVQLSGRFSGQEMSLLRAGALPAIVAIPFAARWLGRIPSVRRFGYLMTVAGLSAGLLALTKPGALGIGLVMLAFVFAIGTAAPALVEAIGARAAEVRGAAVSVFTAFLFLGASAGAAMAGAFGPGGFGTVTVVVTGISLLAGALGLLTARRV</sequence>